<feature type="region of interest" description="Disordered" evidence="2">
    <location>
        <begin position="1"/>
        <end position="23"/>
    </location>
</feature>
<proteinExistence type="predicted"/>
<organism evidence="5 6">
    <name type="scientific">Megalops atlanticus</name>
    <name type="common">Tarpon</name>
    <name type="synonym">Clupea gigantea</name>
    <dbReference type="NCBI Taxonomy" id="7932"/>
    <lineage>
        <taxon>Eukaryota</taxon>
        <taxon>Metazoa</taxon>
        <taxon>Chordata</taxon>
        <taxon>Craniata</taxon>
        <taxon>Vertebrata</taxon>
        <taxon>Euteleostomi</taxon>
        <taxon>Actinopterygii</taxon>
        <taxon>Neopterygii</taxon>
        <taxon>Teleostei</taxon>
        <taxon>Elopiformes</taxon>
        <taxon>Megalopidae</taxon>
        <taxon>Megalops</taxon>
    </lineage>
</organism>
<dbReference type="InterPro" id="IPR023394">
    <property type="entry name" value="Sec7_C_sf"/>
</dbReference>
<feature type="domain" description="SEC7" evidence="4">
    <location>
        <begin position="893"/>
        <end position="1085"/>
    </location>
</feature>
<dbReference type="SUPFAM" id="SSF50729">
    <property type="entry name" value="PH domain-like"/>
    <property type="match status" value="1"/>
</dbReference>
<evidence type="ECO:0000256" key="1">
    <source>
        <dbReference type="ARBA" id="ARBA00004632"/>
    </source>
</evidence>
<dbReference type="GO" id="GO:0005085">
    <property type="term" value="F:guanyl-nucleotide exchange factor activity"/>
    <property type="evidence" value="ECO:0007669"/>
    <property type="project" value="InterPro"/>
</dbReference>
<dbReference type="PROSITE" id="PS50190">
    <property type="entry name" value="SEC7"/>
    <property type="match status" value="1"/>
</dbReference>
<comment type="caution">
    <text evidence="5">The sequence shown here is derived from an EMBL/GenBank/DDBJ whole genome shotgun (WGS) entry which is preliminary data.</text>
</comment>
<dbReference type="Gene3D" id="1.10.1000.11">
    <property type="entry name" value="Arf Nucleotide-binding Site Opener,domain 2"/>
    <property type="match status" value="1"/>
</dbReference>
<dbReference type="OrthoDB" id="2157641at2759"/>
<feature type="compositionally biased region" description="Basic and acidic residues" evidence="2">
    <location>
        <begin position="62"/>
        <end position="74"/>
    </location>
</feature>
<dbReference type="FunFam" id="2.30.29.30:FF:000054">
    <property type="entry name" value="PH and SEC7 domain-containing protein 3"/>
    <property type="match status" value="1"/>
</dbReference>
<feature type="region of interest" description="Disordered" evidence="2">
    <location>
        <begin position="454"/>
        <end position="474"/>
    </location>
</feature>
<feature type="compositionally biased region" description="Basic and acidic residues" evidence="2">
    <location>
        <begin position="654"/>
        <end position="678"/>
    </location>
</feature>
<dbReference type="PANTHER" id="PTHR10663:SF338">
    <property type="entry name" value="PH AND SEC7 DOMAIN-CONTAINING PROTEIN 4"/>
    <property type="match status" value="1"/>
</dbReference>
<dbReference type="CDD" id="cd13295">
    <property type="entry name" value="PH_EFA6"/>
    <property type="match status" value="1"/>
</dbReference>
<reference evidence="5" key="1">
    <citation type="submission" date="2021-01" db="EMBL/GenBank/DDBJ databases">
        <authorList>
            <person name="Zahm M."/>
            <person name="Roques C."/>
            <person name="Cabau C."/>
            <person name="Klopp C."/>
            <person name="Donnadieu C."/>
            <person name="Jouanno E."/>
            <person name="Lampietro C."/>
            <person name="Louis A."/>
            <person name="Herpin A."/>
            <person name="Echchiki A."/>
            <person name="Berthelot C."/>
            <person name="Parey E."/>
            <person name="Roest-Crollius H."/>
            <person name="Braasch I."/>
            <person name="Postlethwait J."/>
            <person name="Bobe J."/>
            <person name="Montfort J."/>
            <person name="Bouchez O."/>
            <person name="Begum T."/>
            <person name="Mejri S."/>
            <person name="Adams A."/>
            <person name="Chen W.-J."/>
            <person name="Guiguen Y."/>
        </authorList>
    </citation>
    <scope>NUCLEOTIDE SEQUENCE</scope>
    <source>
        <strain evidence="5">YG-15Mar2019-1</strain>
        <tissue evidence="5">Brain</tissue>
    </source>
</reference>
<feature type="compositionally biased region" description="Polar residues" evidence="2">
    <location>
        <begin position="752"/>
        <end position="767"/>
    </location>
</feature>
<feature type="region of interest" description="Disordered" evidence="2">
    <location>
        <begin position="493"/>
        <end position="931"/>
    </location>
</feature>
<accession>A0A9D3Q6P8</accession>
<feature type="compositionally biased region" description="Basic and acidic residues" evidence="2">
    <location>
        <begin position="559"/>
        <end position="570"/>
    </location>
</feature>
<dbReference type="Pfam" id="PF15410">
    <property type="entry name" value="PH_9"/>
    <property type="match status" value="1"/>
</dbReference>
<evidence type="ECO:0000256" key="2">
    <source>
        <dbReference type="SAM" id="MobiDB-lite"/>
    </source>
</evidence>
<feature type="compositionally biased region" description="Low complexity" evidence="2">
    <location>
        <begin position="724"/>
        <end position="751"/>
    </location>
</feature>
<dbReference type="EMBL" id="JAFDVH010000006">
    <property type="protein sequence ID" value="KAG7476432.1"/>
    <property type="molecule type" value="Genomic_DNA"/>
</dbReference>
<feature type="compositionally biased region" description="Polar residues" evidence="2">
    <location>
        <begin position="50"/>
        <end position="61"/>
    </location>
</feature>
<dbReference type="GO" id="GO:0032012">
    <property type="term" value="P:regulation of ARF protein signal transduction"/>
    <property type="evidence" value="ECO:0007669"/>
    <property type="project" value="InterPro"/>
</dbReference>
<evidence type="ECO:0008006" key="7">
    <source>
        <dbReference type="Google" id="ProtNLM"/>
    </source>
</evidence>
<evidence type="ECO:0000259" key="4">
    <source>
        <dbReference type="PROSITE" id="PS50190"/>
    </source>
</evidence>
<feature type="compositionally biased region" description="Polar residues" evidence="2">
    <location>
        <begin position="493"/>
        <end position="503"/>
    </location>
</feature>
<feature type="compositionally biased region" description="Polar residues" evidence="2">
    <location>
        <begin position="238"/>
        <end position="273"/>
    </location>
</feature>
<dbReference type="SUPFAM" id="SSF48425">
    <property type="entry name" value="Sec7 domain"/>
    <property type="match status" value="1"/>
</dbReference>
<feature type="region of interest" description="Disordered" evidence="2">
    <location>
        <begin position="50"/>
        <end position="170"/>
    </location>
</feature>
<feature type="compositionally biased region" description="Polar residues" evidence="2">
    <location>
        <begin position="679"/>
        <end position="703"/>
    </location>
</feature>
<evidence type="ECO:0000259" key="3">
    <source>
        <dbReference type="PROSITE" id="PS50003"/>
    </source>
</evidence>
<feature type="domain" description="PH" evidence="3">
    <location>
        <begin position="1129"/>
        <end position="1238"/>
    </location>
</feature>
<sequence length="1412" mass="159062">MEGERACLSDPGPRGRAADPTQDVWTRLDMQMLHEELDSMLRGIDETKVDFSSTEGVQSSEEAMRNCDSAETHPLKPPSPLREQWEPPDTPPEIPTPSTDISSTNELEFSRWSGQDIDWLVNPLSIQQPGSDDPKGEEDSDTQPVQGRLEEISTVEHPLPSSDLRNNPNQEFHWLNLDGEEAETQLQEKETHILGPENYTENELKAPPTERQLDQSCRAAEGDGHKVETKPSAEDSWTVESTGTPAPMATTGSGSVSEKHQSNSTGHSSTSPHCLSETAEETDHQGGRGQTGTQDAVDPSEDSGSALWTGGSETGADIQINGATQGEEQELQAFLNGASGTDTLQESCPAGEEGGEAHSSLCYKEEGIAALASLVQEEWKGVLPSLGNEEWREVLVSLGQEEWSEVLVSLGHEDKGTEVVATPDNEDKGTEVVATLDHDEKGRGELPANLCLEGANSQGAGEKLAQPEESDETELKELLEQIEQFSQLTLTRQSEQLEQIQQSRETEKSELMEPAEQTEQSQQSELIEESEKMEQSEQTEELEQTGESKQIEQSEQIEESGKIEESKQMEQLEQAEESQLMEESVQIEQSEHTEQSQQSEQMEQSEQIKESKQIEQLEQVEESKLMEESVQIEQSGQTEQLQRSEQMEQSEQIEESKQLEQLEQVEESKLVAESKCIEQSEQIVRSQQSEQMENLSEINQSEQVVRGTKSEYNKQSEETEQSAETEQPQQPEQLQQSKQVEESVQVKQSEQTAETDQTEQPCNTEHLQQVEESEQGQQLQMTEKTEQLEQLDQVEHSEQTEKTKQIEQSDQVEHSEQGEESEQVQQLEQTEKSDQINHSEKVEDSKQVECLGQMEKSEQTEQPDHTEHLEQGGESKQAEQSENSSAQHVDGTEVSEQNEKTQQASPPEETEGHTHQTEPAETSLPVVNGGGVDVEEARRLAERLYRLQDMRRTEVVRHMDKDNEFSRTVGEEYLKFFDFTGQSLVQALRSFMKEVVLIGETQERERVLQRFAHRFLQCNPDSFSSTGPVLTLTCAVMLLNTDLHGQNVGKPMSLSSFISNLDGMNEGQNFNRDELKGLYNSIKSEPLEWAVDEEELKTSTMLPGDVRTDAPPRSRSNPFQDVPHDESAAVFKQGFLTRKTHADIDGKRTPWGKRGWKTFYAVLKGMVLYLLKDQYTTEWQSAEEAVSVHHALAEAAVNYTKKQNVLRLQTADWRVFLLQAASTEQMSSWICRINLVSALFSSPPFAAAVGSQRRFSRPILPATPSALTLESQLQSHSRMLDSFCLDLELLQEDLPDGRKAKAREMEEHKQREEYLQHEKTRYEVYLQMLEAWQSMGGSAGGPVGEAELDRFDREVWAEGRVERTEGRLKKSYSSPSLELEAARPPVVKVKRNTSERRTYRKVVVVPRRSRDM</sequence>
<dbReference type="PANTHER" id="PTHR10663">
    <property type="entry name" value="GUANYL-NUCLEOTIDE EXCHANGE FACTOR"/>
    <property type="match status" value="1"/>
</dbReference>
<feature type="compositionally biased region" description="Basic and acidic residues" evidence="2">
    <location>
        <begin position="829"/>
        <end position="847"/>
    </location>
</feature>
<feature type="compositionally biased region" description="Low complexity" evidence="2">
    <location>
        <begin position="514"/>
        <end position="525"/>
    </location>
</feature>
<feature type="compositionally biased region" description="Basic and acidic residues" evidence="2">
    <location>
        <begin position="220"/>
        <end position="233"/>
    </location>
</feature>
<evidence type="ECO:0000313" key="6">
    <source>
        <dbReference type="Proteomes" id="UP001046870"/>
    </source>
</evidence>
<feature type="compositionally biased region" description="Basic and acidic residues" evidence="2">
    <location>
        <begin position="606"/>
        <end position="627"/>
    </location>
</feature>
<keyword evidence="6" id="KW-1185">Reference proteome</keyword>
<dbReference type="CDD" id="cd00171">
    <property type="entry name" value="Sec7"/>
    <property type="match status" value="1"/>
</dbReference>
<dbReference type="PROSITE" id="PS50003">
    <property type="entry name" value="PH_DOMAIN"/>
    <property type="match status" value="1"/>
</dbReference>
<dbReference type="SMART" id="SM00222">
    <property type="entry name" value="Sec7"/>
    <property type="match status" value="1"/>
</dbReference>
<dbReference type="InterPro" id="IPR035999">
    <property type="entry name" value="Sec7_dom_sf"/>
</dbReference>
<dbReference type="Gene3D" id="2.30.29.30">
    <property type="entry name" value="Pleckstrin-homology domain (PH domain)/Phosphotyrosine-binding domain (PTB)"/>
    <property type="match status" value="1"/>
</dbReference>
<dbReference type="InterPro" id="IPR001849">
    <property type="entry name" value="PH_domain"/>
</dbReference>
<evidence type="ECO:0000313" key="5">
    <source>
        <dbReference type="EMBL" id="KAG7476432.1"/>
    </source>
</evidence>
<protein>
    <recommendedName>
        <fullName evidence="7">PH and SEC7 domain-containing protein 4</fullName>
    </recommendedName>
</protein>
<feature type="compositionally biased region" description="Basic and acidic residues" evidence="2">
    <location>
        <begin position="855"/>
        <end position="879"/>
    </location>
</feature>
<feature type="compositionally biased region" description="Basic and acidic residues" evidence="2">
    <location>
        <begin position="708"/>
        <end position="717"/>
    </location>
</feature>
<gene>
    <name evidence="5" type="ORF">MATL_G00082880</name>
</gene>
<dbReference type="InterPro" id="IPR041681">
    <property type="entry name" value="PH_9"/>
</dbReference>
<feature type="region of interest" description="Disordered" evidence="2">
    <location>
        <begin position="1101"/>
        <end position="1122"/>
    </location>
</feature>
<feature type="compositionally biased region" description="Basic and acidic residues" evidence="2">
    <location>
        <begin position="783"/>
        <end position="817"/>
    </location>
</feature>
<dbReference type="Pfam" id="PF01369">
    <property type="entry name" value="Sec7"/>
    <property type="match status" value="1"/>
</dbReference>
<dbReference type="GO" id="GO:0032587">
    <property type="term" value="C:ruffle membrane"/>
    <property type="evidence" value="ECO:0007669"/>
    <property type="project" value="UniProtKB-SubCell"/>
</dbReference>
<dbReference type="SMART" id="SM00233">
    <property type="entry name" value="PH"/>
    <property type="match status" value="1"/>
</dbReference>
<dbReference type="InterPro" id="IPR011993">
    <property type="entry name" value="PH-like_dom_sf"/>
</dbReference>
<name>A0A9D3Q6P8_MEGAT</name>
<dbReference type="InterPro" id="IPR000904">
    <property type="entry name" value="Sec7_dom"/>
</dbReference>
<feature type="compositionally biased region" description="Low complexity" evidence="2">
    <location>
        <begin position="595"/>
        <end position="605"/>
    </location>
</feature>
<dbReference type="Proteomes" id="UP001046870">
    <property type="component" value="Chromosome 6"/>
</dbReference>
<feature type="compositionally biased region" description="Low complexity" evidence="2">
    <location>
        <begin position="639"/>
        <end position="650"/>
    </location>
</feature>
<comment type="subcellular location">
    <subcellularLocation>
        <location evidence="1">Cell projection</location>
        <location evidence="1">Ruffle membrane</location>
    </subcellularLocation>
</comment>
<feature type="compositionally biased region" description="Low complexity" evidence="2">
    <location>
        <begin position="545"/>
        <end position="554"/>
    </location>
</feature>
<feature type="region of interest" description="Disordered" evidence="2">
    <location>
        <begin position="184"/>
        <end position="358"/>
    </location>
</feature>